<dbReference type="Pfam" id="PF10551">
    <property type="entry name" value="MULE"/>
    <property type="match status" value="1"/>
</dbReference>
<dbReference type="InterPro" id="IPR018289">
    <property type="entry name" value="MULE_transposase_dom"/>
</dbReference>
<feature type="region of interest" description="Disordered" evidence="1">
    <location>
        <begin position="246"/>
        <end position="278"/>
    </location>
</feature>
<proteinExistence type="predicted"/>
<comment type="caution">
    <text evidence="3">The sequence shown here is derived from an EMBL/GenBank/DDBJ whole genome shotgun (WGS) entry which is preliminary data.</text>
</comment>
<dbReference type="PANTHER" id="PTHR31973:SF195">
    <property type="entry name" value="MUDR FAMILY TRANSPOSASE"/>
    <property type="match status" value="1"/>
</dbReference>
<feature type="compositionally biased region" description="Basic and acidic residues" evidence="1">
    <location>
        <begin position="269"/>
        <end position="278"/>
    </location>
</feature>
<dbReference type="EMBL" id="JAAIUW010000001">
    <property type="protein sequence ID" value="KAF7843972.1"/>
    <property type="molecule type" value="Genomic_DNA"/>
</dbReference>
<gene>
    <name evidence="3" type="ORF">G2W53_000877</name>
</gene>
<evidence type="ECO:0000313" key="3">
    <source>
        <dbReference type="EMBL" id="KAF7843972.1"/>
    </source>
</evidence>
<sequence length="331" mass="37659">MPYGCNPVRFFLTKVTNDVVVEDMVDYHAQSIGLLALLVIEICANTSTVQQDARGGDYIPEMPVQTITLGYQDCGTSQTFVGDVVNEEVLKLTEDLLNIPTTSPHDDVADDEHYDALIGNHIEDIPDGADYEDEEPNNNEDDNDENINIISVAFTIVEGETEDAWSWFLWRLCQFVVKHQEGVCLISDRGGECLEAVENARVGWQPPLGHHVFCLHHIVTSLNTKFQNRAMRALFMKSGEVALTNKSQPLERPPRVKDHHHPTPPTTEDYAKEQDEPLQKTLKHQNLKLSSEDHRLNALRSVPFLKLKNYQKIKKSTRKYLKICLMEMQKH</sequence>
<feature type="region of interest" description="Disordered" evidence="1">
    <location>
        <begin position="125"/>
        <end position="144"/>
    </location>
</feature>
<organism evidence="3 4">
    <name type="scientific">Senna tora</name>
    <dbReference type="NCBI Taxonomy" id="362788"/>
    <lineage>
        <taxon>Eukaryota</taxon>
        <taxon>Viridiplantae</taxon>
        <taxon>Streptophyta</taxon>
        <taxon>Embryophyta</taxon>
        <taxon>Tracheophyta</taxon>
        <taxon>Spermatophyta</taxon>
        <taxon>Magnoliopsida</taxon>
        <taxon>eudicotyledons</taxon>
        <taxon>Gunneridae</taxon>
        <taxon>Pentapetalae</taxon>
        <taxon>rosids</taxon>
        <taxon>fabids</taxon>
        <taxon>Fabales</taxon>
        <taxon>Fabaceae</taxon>
        <taxon>Caesalpinioideae</taxon>
        <taxon>Cassia clade</taxon>
        <taxon>Senna</taxon>
    </lineage>
</organism>
<accession>A0A834XF57</accession>
<evidence type="ECO:0000259" key="2">
    <source>
        <dbReference type="Pfam" id="PF10551"/>
    </source>
</evidence>
<evidence type="ECO:0000313" key="4">
    <source>
        <dbReference type="Proteomes" id="UP000634136"/>
    </source>
</evidence>
<dbReference type="PANTHER" id="PTHR31973">
    <property type="entry name" value="POLYPROTEIN, PUTATIVE-RELATED"/>
    <property type="match status" value="1"/>
</dbReference>
<dbReference type="Proteomes" id="UP000634136">
    <property type="component" value="Unassembled WGS sequence"/>
</dbReference>
<name>A0A834XF57_9FABA</name>
<dbReference type="OrthoDB" id="1303447at2759"/>
<evidence type="ECO:0000256" key="1">
    <source>
        <dbReference type="SAM" id="MobiDB-lite"/>
    </source>
</evidence>
<dbReference type="AlphaFoldDB" id="A0A834XF57"/>
<keyword evidence="4" id="KW-1185">Reference proteome</keyword>
<feature type="domain" description="MULE transposase" evidence="2">
    <location>
        <begin position="145"/>
        <end position="220"/>
    </location>
</feature>
<protein>
    <recommendedName>
        <fullName evidence="2">MULE transposase domain-containing protein</fullName>
    </recommendedName>
</protein>
<reference evidence="3" key="1">
    <citation type="submission" date="2020-09" db="EMBL/GenBank/DDBJ databases">
        <title>Genome-Enabled Discovery of Anthraquinone Biosynthesis in Senna tora.</title>
        <authorList>
            <person name="Kang S.-H."/>
            <person name="Pandey R.P."/>
            <person name="Lee C.-M."/>
            <person name="Sim J.-S."/>
            <person name="Jeong J.-T."/>
            <person name="Choi B.-S."/>
            <person name="Jung M."/>
            <person name="Ginzburg D."/>
            <person name="Zhao K."/>
            <person name="Won S.Y."/>
            <person name="Oh T.-J."/>
            <person name="Yu Y."/>
            <person name="Kim N.-H."/>
            <person name="Lee O.R."/>
            <person name="Lee T.-H."/>
            <person name="Bashyal P."/>
            <person name="Kim T.-S."/>
            <person name="Lee W.-H."/>
            <person name="Kawkins C."/>
            <person name="Kim C.-K."/>
            <person name="Kim J.S."/>
            <person name="Ahn B.O."/>
            <person name="Rhee S.Y."/>
            <person name="Sohng J.K."/>
        </authorList>
    </citation>
    <scope>NUCLEOTIDE SEQUENCE</scope>
    <source>
        <tissue evidence="3">Leaf</tissue>
    </source>
</reference>